<evidence type="ECO:0000313" key="2">
    <source>
        <dbReference type="Proteomes" id="UP000054172"/>
    </source>
</evidence>
<dbReference type="EMBL" id="LIIK01000009">
    <property type="protein sequence ID" value="KQM09205.1"/>
    <property type="molecule type" value="Genomic_DNA"/>
</dbReference>
<comment type="caution">
    <text evidence="1">The sequence shown here is derived from an EMBL/GenBank/DDBJ whole genome shotgun (WGS) entry which is preliminary data.</text>
</comment>
<gene>
    <name evidence="1" type="ORF">AL399_02785</name>
</gene>
<dbReference type="SUPFAM" id="SSF75011">
    <property type="entry name" value="3-carboxy-cis,cis-mucoante lactonizing enzyme"/>
    <property type="match status" value="1"/>
</dbReference>
<proteinExistence type="predicted"/>
<dbReference type="Proteomes" id="UP000054172">
    <property type="component" value="Unassembled WGS sequence"/>
</dbReference>
<name>A0A0Q4B5L2_9BACT</name>
<organism evidence="1 2">
    <name type="scientific">Candidatus [Bacteroides] periocalifornicus</name>
    <dbReference type="NCBI Taxonomy" id="1702214"/>
    <lineage>
        <taxon>Bacteria</taxon>
        <taxon>Pseudomonadati</taxon>
        <taxon>Bacteroidota</taxon>
    </lineage>
</organism>
<keyword evidence="2" id="KW-1185">Reference proteome</keyword>
<evidence type="ECO:0000313" key="1">
    <source>
        <dbReference type="EMBL" id="KQM09205.1"/>
    </source>
</evidence>
<dbReference type="PROSITE" id="PS51257">
    <property type="entry name" value="PROKAR_LIPOPROTEIN"/>
    <property type="match status" value="1"/>
</dbReference>
<reference evidence="1" key="1">
    <citation type="submission" date="2015-08" db="EMBL/GenBank/DDBJ databases">
        <title>Candidatus Bacteriodes Periocalifornicus.</title>
        <authorList>
            <person name="McLean J.S."/>
            <person name="Kelley S."/>
        </authorList>
    </citation>
    <scope>NUCLEOTIDE SEQUENCE [LARGE SCALE GENOMIC DNA]</scope>
    <source>
        <strain evidence="1">12B</strain>
    </source>
</reference>
<dbReference type="Gene3D" id="2.130.10.10">
    <property type="entry name" value="YVTN repeat-like/Quinoprotein amine dehydrogenase"/>
    <property type="match status" value="1"/>
</dbReference>
<dbReference type="PATRIC" id="fig|1702214.3.peg.912"/>
<evidence type="ECO:0008006" key="3">
    <source>
        <dbReference type="Google" id="ProtNLM"/>
    </source>
</evidence>
<dbReference type="AlphaFoldDB" id="A0A0Q4B5L2"/>
<accession>A0A0Q4B5L2</accession>
<protein>
    <recommendedName>
        <fullName evidence="3">DUF4374 domain-containing protein</fullName>
    </recommendedName>
</protein>
<dbReference type="InterPro" id="IPR015943">
    <property type="entry name" value="WD40/YVTN_repeat-like_dom_sf"/>
</dbReference>
<sequence>MRLQRITYLLAATLVLGLAAGCDKKKENGDDTVVGGVGTLVMHTMVPNPDGTSGSAYIQMVDPEAGNSYDNANTYQVGYGNPGTWLGKYLVFFPDYGKSSEVKRFTVANGRLQEAGVLQLEQDEAPAWAIMAQGNKAYFASHKGRVTVVDMATFTKTGTIDITQYANKNETVAAPTVGCMFAREGKVYIPITQMIGRSIKGEPVIELLVVDVATDKIVGHINEKVQGIGALGVHGKTLFTDEQGDAYLVAGGGMGMLRNFKSGIVRMKKGEDKIDPSWVWPIQDELKVDGDGMTWLHDAVYMGNGILYVTALMDSKWNPQDFSSYMTARAVALLELNLRTKTAKRIPTPYSTPFSGFVGKYGQKVIVGVEGTEKVGFYTYDPATQKVSDGPVVGCVGMPFAAYEVE</sequence>